<reference evidence="1 2" key="1">
    <citation type="journal article" date="1998" name="Science">
        <title>Genome sequence of the nematode C. elegans: a platform for investigating biology.</title>
        <authorList>
            <consortium name="The C. elegans sequencing consortium"/>
            <person name="Sulson J.E."/>
            <person name="Waterston R."/>
        </authorList>
    </citation>
    <scope>NUCLEOTIDE SEQUENCE [LARGE SCALE GENOMIC DNA]</scope>
    <source>
        <strain evidence="1 2">Bristol N2</strain>
    </source>
</reference>
<organism evidence="1 2">
    <name type="scientific">Caenorhabditis elegans</name>
    <dbReference type="NCBI Taxonomy" id="6239"/>
    <lineage>
        <taxon>Eukaryota</taxon>
        <taxon>Metazoa</taxon>
        <taxon>Ecdysozoa</taxon>
        <taxon>Nematoda</taxon>
        <taxon>Chromadorea</taxon>
        <taxon>Rhabditida</taxon>
        <taxon>Rhabditina</taxon>
        <taxon>Rhabditomorpha</taxon>
        <taxon>Rhabditoidea</taxon>
        <taxon>Rhabditidae</taxon>
        <taxon>Peloderinae</taxon>
        <taxon>Caenorhabditis</taxon>
    </lineage>
</organism>
<evidence type="ECO:0000313" key="2">
    <source>
        <dbReference type="Proteomes" id="UP000001940"/>
    </source>
</evidence>
<dbReference type="EMBL" id="BX284601">
    <property type="protein sequence ID" value="CAI79186.1"/>
    <property type="molecule type" value="Genomic_DNA"/>
</dbReference>
<name>Q56VX5_CAEEL</name>
<dbReference type="Bgee" id="WBGene00044264">
    <property type="expression patterns" value="Expressed in pharyngeal muscle cell (C elegans) and 2 other cell types or tissues"/>
</dbReference>
<evidence type="ECO:0000313" key="1">
    <source>
        <dbReference type="EMBL" id="CAI79186.1"/>
    </source>
</evidence>
<dbReference type="eggNOG" id="KOG4297">
    <property type="taxonomic scope" value="Eukaryota"/>
</dbReference>
<accession>Q56VX5</accession>
<dbReference type="CTD" id="3565435"/>
<dbReference type="Proteomes" id="UP000001940">
    <property type="component" value="Chromosome I"/>
</dbReference>
<dbReference type="RefSeq" id="NP_001021690.1">
    <property type="nucleotide sequence ID" value="NM_001026519.1"/>
</dbReference>
<dbReference type="WormBase" id="Y105E8A.32">
    <property type="protein sequence ID" value="CE38439"/>
    <property type="gene ID" value="WBGene00044264"/>
</dbReference>
<gene>
    <name evidence="1" type="ORF">CELE_Y105E8A.32</name>
    <name evidence="1 3" type="ORF">Y105E8A.32</name>
</gene>
<protein>
    <submittedName>
        <fullName evidence="1">Ig-like domain-containing protein</fullName>
    </submittedName>
</protein>
<dbReference type="PaxDb" id="6239-Y105E8A.32"/>
<dbReference type="HOGENOM" id="CLU_2051759_0_0_1"/>
<evidence type="ECO:0000313" key="3">
    <source>
        <dbReference type="WormBase" id="Y105E8A.32"/>
    </source>
</evidence>
<dbReference type="UCSC" id="Y105E8A.32">
    <property type="organism name" value="c. elegans"/>
</dbReference>
<dbReference type="GeneID" id="3565435"/>
<sequence>MMWLLLLVLPLVQSCIPMVPPEAPIVPPKLQADPNIDPNTRPRIFIGARRVCAAPPCPATVMMTWQNGVSTVPALANPPNVFDASGDCLSLVTGPAGGGYDDTLCTFPVAYSCGQYADMF</sequence>
<dbReference type="STRING" id="6239.Y105E8A.32.1"/>
<dbReference type="AGR" id="WB:WBGene00044264"/>
<dbReference type="InParanoid" id="Q56VX5"/>
<keyword evidence="2" id="KW-1185">Reference proteome</keyword>
<dbReference type="KEGG" id="cel:CELE_Y105E8A.32"/>
<proteinExistence type="predicted"/>
<dbReference type="AlphaFoldDB" id="Q56VX5"/>